<keyword evidence="3" id="KW-0808">Transferase</keyword>
<evidence type="ECO:0000256" key="1">
    <source>
        <dbReference type="ARBA" id="ARBA00004752"/>
    </source>
</evidence>
<evidence type="ECO:0000256" key="5">
    <source>
        <dbReference type="ARBA" id="ARBA00022984"/>
    </source>
</evidence>
<dbReference type="PROSITE" id="PS52029">
    <property type="entry name" value="LD_TPASE"/>
    <property type="match status" value="1"/>
</dbReference>
<keyword evidence="6 7" id="KW-0961">Cell wall biogenesis/degradation</keyword>
<gene>
    <name evidence="10" type="ORF">ATO3_06080</name>
</gene>
<feature type="active site" description="Nucleophile" evidence="7">
    <location>
        <position position="139"/>
    </location>
</feature>
<keyword evidence="8" id="KW-0732">Signal</keyword>
<evidence type="ECO:0000256" key="4">
    <source>
        <dbReference type="ARBA" id="ARBA00022960"/>
    </source>
</evidence>
<feature type="chain" id="PRO_5012691492" evidence="8">
    <location>
        <begin position="26"/>
        <end position="164"/>
    </location>
</feature>
<evidence type="ECO:0000256" key="8">
    <source>
        <dbReference type="SAM" id="SignalP"/>
    </source>
</evidence>
<accession>A0A225NML6</accession>
<evidence type="ECO:0000313" key="11">
    <source>
        <dbReference type="Proteomes" id="UP000215377"/>
    </source>
</evidence>
<proteinExistence type="inferred from homology"/>
<evidence type="ECO:0000256" key="7">
    <source>
        <dbReference type="PROSITE-ProRule" id="PRU01373"/>
    </source>
</evidence>
<evidence type="ECO:0000259" key="9">
    <source>
        <dbReference type="PROSITE" id="PS52029"/>
    </source>
</evidence>
<evidence type="ECO:0000256" key="3">
    <source>
        <dbReference type="ARBA" id="ARBA00022679"/>
    </source>
</evidence>
<keyword evidence="4 7" id="KW-0133">Cell shape</keyword>
<organism evidence="10 11">
    <name type="scientific">Marinibacterium profundimaris</name>
    <dbReference type="NCBI Taxonomy" id="1679460"/>
    <lineage>
        <taxon>Bacteria</taxon>
        <taxon>Pseudomonadati</taxon>
        <taxon>Pseudomonadota</taxon>
        <taxon>Alphaproteobacteria</taxon>
        <taxon>Rhodobacterales</taxon>
        <taxon>Paracoccaceae</taxon>
        <taxon>Marinibacterium</taxon>
    </lineage>
</organism>
<dbReference type="InterPro" id="IPR005490">
    <property type="entry name" value="LD_TPept_cat_dom"/>
</dbReference>
<dbReference type="Gene3D" id="2.40.440.10">
    <property type="entry name" value="L,D-transpeptidase catalytic domain-like"/>
    <property type="match status" value="1"/>
</dbReference>
<dbReference type="CDD" id="cd16913">
    <property type="entry name" value="YkuD_like"/>
    <property type="match status" value="1"/>
</dbReference>
<dbReference type="GO" id="GO:0009252">
    <property type="term" value="P:peptidoglycan biosynthetic process"/>
    <property type="evidence" value="ECO:0007669"/>
    <property type="project" value="UniProtKB-UniPathway"/>
</dbReference>
<dbReference type="GO" id="GO:0008360">
    <property type="term" value="P:regulation of cell shape"/>
    <property type="evidence" value="ECO:0007669"/>
    <property type="project" value="UniProtKB-UniRule"/>
</dbReference>
<dbReference type="GO" id="GO:0004180">
    <property type="term" value="F:carboxypeptidase activity"/>
    <property type="evidence" value="ECO:0007669"/>
    <property type="project" value="UniProtKB-ARBA"/>
</dbReference>
<dbReference type="SUPFAM" id="SSF141523">
    <property type="entry name" value="L,D-transpeptidase catalytic domain-like"/>
    <property type="match status" value="1"/>
</dbReference>
<feature type="domain" description="L,D-TPase catalytic" evidence="9">
    <location>
        <begin position="32"/>
        <end position="163"/>
    </location>
</feature>
<dbReference type="UniPathway" id="UPA00219"/>
<dbReference type="RefSeq" id="WP_088648936.1">
    <property type="nucleotide sequence ID" value="NZ_AQQR01000002.1"/>
</dbReference>
<dbReference type="Pfam" id="PF03734">
    <property type="entry name" value="YkuD"/>
    <property type="match status" value="1"/>
</dbReference>
<dbReference type="Proteomes" id="UP000215377">
    <property type="component" value="Unassembled WGS sequence"/>
</dbReference>
<dbReference type="EMBL" id="AQQR01000002">
    <property type="protein sequence ID" value="OWU75764.1"/>
    <property type="molecule type" value="Genomic_DNA"/>
</dbReference>
<dbReference type="OrthoDB" id="9809748at2"/>
<protein>
    <submittedName>
        <fullName evidence="10">ErfK/YbiS/YcfS/YnhG family protein</fullName>
    </submittedName>
</protein>
<sequence length="164" mass="18144">MKRRVLMMSAVSAAVLSACSQKFQAYNGPEVTSVVINKSARKMYLLHNEDVLKDYKIDLGFAPDGPKRFRGDGKTPEGTYRIDRKNPRSSFFLSLGISYPNMADRAYAALHGKEPGGDIFIHGQPNNTRAKGKDWTAGCISVKDKEISEIYAMVNVGTLVTIRP</sequence>
<dbReference type="GO" id="GO:0016740">
    <property type="term" value="F:transferase activity"/>
    <property type="evidence" value="ECO:0007669"/>
    <property type="project" value="UniProtKB-KW"/>
</dbReference>
<dbReference type="PROSITE" id="PS51257">
    <property type="entry name" value="PROKAR_LIPOPROTEIN"/>
    <property type="match status" value="1"/>
</dbReference>
<comment type="similarity">
    <text evidence="2">Belongs to the YkuD family.</text>
</comment>
<dbReference type="PANTHER" id="PTHR36699:SF1">
    <property type="entry name" value="L,D-TRANSPEPTIDASE YAFK-RELATED"/>
    <property type="match status" value="1"/>
</dbReference>
<comment type="pathway">
    <text evidence="1 7">Cell wall biogenesis; peptidoglycan biosynthesis.</text>
</comment>
<evidence type="ECO:0000256" key="6">
    <source>
        <dbReference type="ARBA" id="ARBA00023316"/>
    </source>
</evidence>
<comment type="caution">
    <text evidence="10">The sequence shown here is derived from an EMBL/GenBank/DDBJ whole genome shotgun (WGS) entry which is preliminary data.</text>
</comment>
<name>A0A225NML6_9RHOB</name>
<evidence type="ECO:0000313" key="10">
    <source>
        <dbReference type="EMBL" id="OWU75764.1"/>
    </source>
</evidence>
<keyword evidence="5 7" id="KW-0573">Peptidoglycan synthesis</keyword>
<evidence type="ECO:0000256" key="2">
    <source>
        <dbReference type="ARBA" id="ARBA00005992"/>
    </source>
</evidence>
<feature type="signal peptide" evidence="8">
    <location>
        <begin position="1"/>
        <end position="25"/>
    </location>
</feature>
<feature type="active site" description="Proton donor/acceptor" evidence="7">
    <location>
        <position position="122"/>
    </location>
</feature>
<dbReference type="InterPro" id="IPR038063">
    <property type="entry name" value="Transpep_catalytic_dom"/>
</dbReference>
<keyword evidence="11" id="KW-1185">Reference proteome</keyword>
<dbReference type="GO" id="GO:0071555">
    <property type="term" value="P:cell wall organization"/>
    <property type="evidence" value="ECO:0007669"/>
    <property type="project" value="UniProtKB-UniRule"/>
</dbReference>
<dbReference type="PANTHER" id="PTHR36699">
    <property type="entry name" value="LD-TRANSPEPTIDASE"/>
    <property type="match status" value="1"/>
</dbReference>
<dbReference type="AlphaFoldDB" id="A0A225NML6"/>
<reference evidence="10 11" key="1">
    <citation type="submission" date="2013-04" db="EMBL/GenBank/DDBJ databases">
        <title>Oceanicola sp. 22II1-22F33 Genome Sequencing.</title>
        <authorList>
            <person name="Lai Q."/>
            <person name="Li G."/>
            <person name="Shao Z."/>
        </authorList>
    </citation>
    <scope>NUCLEOTIDE SEQUENCE [LARGE SCALE GENOMIC DNA]</scope>
    <source>
        <strain evidence="10 11">22II1-22F33</strain>
    </source>
</reference>